<organism evidence="5 6">
    <name type="scientific">Blautia ammoniilytica</name>
    <dbReference type="NCBI Taxonomy" id="2981782"/>
    <lineage>
        <taxon>Bacteria</taxon>
        <taxon>Bacillati</taxon>
        <taxon>Bacillota</taxon>
        <taxon>Clostridia</taxon>
        <taxon>Lachnospirales</taxon>
        <taxon>Lachnospiraceae</taxon>
        <taxon>Blautia</taxon>
    </lineage>
</organism>
<evidence type="ECO:0000256" key="1">
    <source>
        <dbReference type="ARBA" id="ARBA00004196"/>
    </source>
</evidence>
<dbReference type="InterPro" id="IPR025997">
    <property type="entry name" value="SBP_2_dom"/>
</dbReference>
<dbReference type="Proteomes" id="UP001652409">
    <property type="component" value="Unassembled WGS sequence"/>
</dbReference>
<comment type="caution">
    <text evidence="5">The sequence shown here is derived from an EMBL/GenBank/DDBJ whole genome shotgun (WGS) entry which is preliminary data.</text>
</comment>
<dbReference type="InterPro" id="IPR028082">
    <property type="entry name" value="Peripla_BP_I"/>
</dbReference>
<dbReference type="Gene3D" id="3.40.50.2300">
    <property type="match status" value="2"/>
</dbReference>
<evidence type="ECO:0000256" key="2">
    <source>
        <dbReference type="ARBA" id="ARBA00007639"/>
    </source>
</evidence>
<dbReference type="PANTHER" id="PTHR46847:SF1">
    <property type="entry name" value="D-ALLOSE-BINDING PERIPLASMIC PROTEIN-RELATED"/>
    <property type="match status" value="1"/>
</dbReference>
<dbReference type="SUPFAM" id="SSF53822">
    <property type="entry name" value="Periplasmic binding protein-like I"/>
    <property type="match status" value="1"/>
</dbReference>
<comment type="subcellular location">
    <subcellularLocation>
        <location evidence="1">Cell envelope</location>
    </subcellularLocation>
</comment>
<keyword evidence="3" id="KW-0732">Signal</keyword>
<dbReference type="Pfam" id="PF13407">
    <property type="entry name" value="Peripla_BP_4"/>
    <property type="match status" value="1"/>
</dbReference>
<sequence length="348" mass="38042">MKGKLKTMAVLGMAAIMAIGGTVTVKAEKTGMKVALSNSFSGNAWRAQTIKIFEKYCSDLKDEGVISEFYASSAGDDAQNQINELRNMISQGYDIILVNAADSNALKPVLEEAADEGITVVSYDNRVEGDNLYTIGIDEEKYATQQAEWMCETLGGKGNIYLIRGLEGSYNDNIRYECWTKVLENYPDIHVIAEGYGGWDAGTTSQLMNDLLAANPDTEVNGIIQQGHGEVAMTEALVQHGIDPGTVAMTGEYTNGFFRVIKEYNINAFIEGLPCYLPAAALDVALAVVNGEDAEKDTIIDPPVIDAADADEWYHPELPDTFMNGWTDDDNTWNLTLEDVIPDDMKAE</sequence>
<comment type="similarity">
    <text evidence="2">Belongs to the bacterial solute-binding protein 2 family.</text>
</comment>
<reference evidence="5 6" key="1">
    <citation type="journal article" date="2021" name="ISME Commun">
        <title>Automated analysis of genomic sequences facilitates high-throughput and comprehensive description of bacteria.</title>
        <authorList>
            <person name="Hitch T.C.A."/>
        </authorList>
    </citation>
    <scope>NUCLEOTIDE SEQUENCE [LARGE SCALE GENOMIC DNA]</scope>
    <source>
        <strain evidence="5 6">Sanger_23</strain>
    </source>
</reference>
<evidence type="ECO:0000313" key="5">
    <source>
        <dbReference type="EMBL" id="MCU6766659.1"/>
    </source>
</evidence>
<evidence type="ECO:0000256" key="3">
    <source>
        <dbReference type="ARBA" id="ARBA00022729"/>
    </source>
</evidence>
<evidence type="ECO:0000313" key="6">
    <source>
        <dbReference type="Proteomes" id="UP001652409"/>
    </source>
</evidence>
<dbReference type="PANTHER" id="PTHR46847">
    <property type="entry name" value="D-ALLOSE-BINDING PERIPLASMIC PROTEIN-RELATED"/>
    <property type="match status" value="1"/>
</dbReference>
<feature type="domain" description="Periplasmic binding protein" evidence="4">
    <location>
        <begin position="34"/>
        <end position="292"/>
    </location>
</feature>
<gene>
    <name evidence="5" type="ORF">OCV61_14825</name>
</gene>
<name>A0ABT2TWP1_9FIRM</name>
<protein>
    <submittedName>
        <fullName evidence="5">Substrate-binding domain-containing protein</fullName>
    </submittedName>
</protein>
<accession>A0ABT2TWP1</accession>
<proteinExistence type="inferred from homology"/>
<dbReference type="EMBL" id="JAOQJL010000036">
    <property type="protein sequence ID" value="MCU6766659.1"/>
    <property type="molecule type" value="Genomic_DNA"/>
</dbReference>
<keyword evidence="6" id="KW-1185">Reference proteome</keyword>
<dbReference type="RefSeq" id="WP_158422470.1">
    <property type="nucleotide sequence ID" value="NZ_JAOQJL010000036.1"/>
</dbReference>
<evidence type="ECO:0000259" key="4">
    <source>
        <dbReference type="Pfam" id="PF13407"/>
    </source>
</evidence>